<name>M2LQP8_BAUPA</name>
<dbReference type="SFLD" id="SFLDS00019">
    <property type="entry name" value="Glutathione_Transferase_(cytos"/>
    <property type="match status" value="1"/>
</dbReference>
<dbReference type="STRING" id="717646.M2LQP8"/>
<evidence type="ECO:0000259" key="2">
    <source>
        <dbReference type="PROSITE" id="PS50404"/>
    </source>
</evidence>
<dbReference type="OMA" id="NPWKVIM"/>
<dbReference type="InterPro" id="IPR036249">
    <property type="entry name" value="Thioredoxin-like_sf"/>
</dbReference>
<dbReference type="SUPFAM" id="SSF52833">
    <property type="entry name" value="Thioredoxin-like"/>
    <property type="match status" value="1"/>
</dbReference>
<reference evidence="3 4" key="1">
    <citation type="journal article" date="2012" name="PLoS Pathog.">
        <title>Diverse lifestyles and strategies of plant pathogenesis encoded in the genomes of eighteen Dothideomycetes fungi.</title>
        <authorList>
            <person name="Ohm R.A."/>
            <person name="Feau N."/>
            <person name="Henrissat B."/>
            <person name="Schoch C.L."/>
            <person name="Horwitz B.A."/>
            <person name="Barry K.W."/>
            <person name="Condon B.J."/>
            <person name="Copeland A.C."/>
            <person name="Dhillon B."/>
            <person name="Glaser F."/>
            <person name="Hesse C.N."/>
            <person name="Kosti I."/>
            <person name="LaButti K."/>
            <person name="Lindquist E.A."/>
            <person name="Lucas S."/>
            <person name="Salamov A.A."/>
            <person name="Bradshaw R.E."/>
            <person name="Ciuffetti L."/>
            <person name="Hamelin R.C."/>
            <person name="Kema G.H.J."/>
            <person name="Lawrence C."/>
            <person name="Scott J.A."/>
            <person name="Spatafora J.W."/>
            <person name="Turgeon B.G."/>
            <person name="de Wit P.J.G.M."/>
            <person name="Zhong S."/>
            <person name="Goodwin S.B."/>
            <person name="Grigoriev I.V."/>
        </authorList>
    </citation>
    <scope>NUCLEOTIDE SEQUENCE [LARGE SCALE GENOMIC DNA]</scope>
    <source>
        <strain evidence="3 4">UAMH 10762</strain>
    </source>
</reference>
<evidence type="ECO:0000256" key="1">
    <source>
        <dbReference type="ARBA" id="ARBA00007409"/>
    </source>
</evidence>
<dbReference type="eggNOG" id="KOG0867">
    <property type="taxonomic scope" value="Eukaryota"/>
</dbReference>
<keyword evidence="4" id="KW-1185">Reference proteome</keyword>
<dbReference type="InterPro" id="IPR004046">
    <property type="entry name" value="GST_C"/>
</dbReference>
<dbReference type="InterPro" id="IPR036282">
    <property type="entry name" value="Glutathione-S-Trfase_C_sf"/>
</dbReference>
<dbReference type="Gene3D" id="3.40.30.10">
    <property type="entry name" value="Glutaredoxin"/>
    <property type="match status" value="1"/>
</dbReference>
<dbReference type="AlphaFoldDB" id="M2LQP8"/>
<feature type="domain" description="GST N-terminal" evidence="2">
    <location>
        <begin position="17"/>
        <end position="98"/>
    </location>
</feature>
<dbReference type="GeneID" id="19108847"/>
<dbReference type="PANTHER" id="PTHR44051:SF3">
    <property type="entry name" value="TRANSCRIPTIONAL REGULATOR URE2"/>
    <property type="match status" value="1"/>
</dbReference>
<evidence type="ECO:0000313" key="3">
    <source>
        <dbReference type="EMBL" id="EMC96757.1"/>
    </source>
</evidence>
<dbReference type="SFLD" id="SFLDG00358">
    <property type="entry name" value="Main_(cytGST)"/>
    <property type="match status" value="1"/>
</dbReference>
<dbReference type="KEGG" id="bcom:BAUCODRAFT_148317"/>
<dbReference type="OrthoDB" id="422574at2759"/>
<dbReference type="HOGENOM" id="CLU_011226_14_2_1"/>
<dbReference type="Pfam" id="PF00043">
    <property type="entry name" value="GST_C"/>
    <property type="match status" value="1"/>
</dbReference>
<dbReference type="Gene3D" id="1.20.1050.10">
    <property type="match status" value="1"/>
</dbReference>
<accession>M2LQP8</accession>
<dbReference type="RefSeq" id="XP_007676670.1">
    <property type="nucleotide sequence ID" value="XM_007678480.1"/>
</dbReference>
<comment type="similarity">
    <text evidence="1">Belongs to the GST superfamily.</text>
</comment>
<dbReference type="PROSITE" id="PS50404">
    <property type="entry name" value="GST_NTER"/>
    <property type="match status" value="1"/>
</dbReference>
<dbReference type="CDD" id="cd03048">
    <property type="entry name" value="GST_N_Ure2p_like"/>
    <property type="match status" value="1"/>
</dbReference>
<dbReference type="EMBL" id="KB445555">
    <property type="protein sequence ID" value="EMC96757.1"/>
    <property type="molecule type" value="Genomic_DNA"/>
</dbReference>
<gene>
    <name evidence="3" type="ORF">BAUCODRAFT_148317</name>
</gene>
<sequence>MTSLLQKVIGGGVKAEKPIKLYGHAGGPNPWKVAVILRELDIPYDMEIMDFGDLKKEPFESINPNGRVPAIEDPNTGYKLWESGAIIDYLIETYDTTNSLFYTSGAERGQRAWFVLYHSEKDLTSALDQYGGEVKRTIGVIDRHLKKIGQPYLCGEKISYADLMFMPWHWLVLYPPHVMGEGFPKEWESEFSEAWR</sequence>
<dbReference type="PANTHER" id="PTHR44051">
    <property type="entry name" value="GLUTATHIONE S-TRANSFERASE-RELATED"/>
    <property type="match status" value="1"/>
</dbReference>
<dbReference type="Proteomes" id="UP000011761">
    <property type="component" value="Unassembled WGS sequence"/>
</dbReference>
<protein>
    <recommendedName>
        <fullName evidence="2">GST N-terminal domain-containing protein</fullName>
    </recommendedName>
</protein>
<dbReference type="SUPFAM" id="SSF47616">
    <property type="entry name" value="GST C-terminal domain-like"/>
    <property type="match status" value="1"/>
</dbReference>
<dbReference type="InterPro" id="IPR004045">
    <property type="entry name" value="Glutathione_S-Trfase_N"/>
</dbReference>
<dbReference type="Pfam" id="PF13417">
    <property type="entry name" value="GST_N_3"/>
    <property type="match status" value="1"/>
</dbReference>
<evidence type="ECO:0000313" key="4">
    <source>
        <dbReference type="Proteomes" id="UP000011761"/>
    </source>
</evidence>
<organism evidence="3 4">
    <name type="scientific">Baudoinia panamericana (strain UAMH 10762)</name>
    <name type="common">Angels' share fungus</name>
    <name type="synonym">Baudoinia compniacensis (strain UAMH 10762)</name>
    <dbReference type="NCBI Taxonomy" id="717646"/>
    <lineage>
        <taxon>Eukaryota</taxon>
        <taxon>Fungi</taxon>
        <taxon>Dikarya</taxon>
        <taxon>Ascomycota</taxon>
        <taxon>Pezizomycotina</taxon>
        <taxon>Dothideomycetes</taxon>
        <taxon>Dothideomycetidae</taxon>
        <taxon>Mycosphaerellales</taxon>
        <taxon>Teratosphaeriaceae</taxon>
        <taxon>Baudoinia</taxon>
    </lineage>
</organism>
<dbReference type="InterPro" id="IPR040079">
    <property type="entry name" value="Glutathione_S-Trfase"/>
</dbReference>
<proteinExistence type="inferred from homology"/>